<feature type="transmembrane region" description="Helical" evidence="1">
    <location>
        <begin position="103"/>
        <end position="124"/>
    </location>
</feature>
<evidence type="ECO:0000256" key="1">
    <source>
        <dbReference type="SAM" id="Phobius"/>
    </source>
</evidence>
<organism evidence="2 3">
    <name type="scientific">Nephila pilipes</name>
    <name type="common">Giant wood spider</name>
    <name type="synonym">Nephila maculata</name>
    <dbReference type="NCBI Taxonomy" id="299642"/>
    <lineage>
        <taxon>Eukaryota</taxon>
        <taxon>Metazoa</taxon>
        <taxon>Ecdysozoa</taxon>
        <taxon>Arthropoda</taxon>
        <taxon>Chelicerata</taxon>
        <taxon>Arachnida</taxon>
        <taxon>Araneae</taxon>
        <taxon>Araneomorphae</taxon>
        <taxon>Entelegynae</taxon>
        <taxon>Araneoidea</taxon>
        <taxon>Nephilidae</taxon>
        <taxon>Nephila</taxon>
    </lineage>
</organism>
<gene>
    <name evidence="2" type="ORF">NPIL_462801</name>
</gene>
<dbReference type="EMBL" id="BMAW01015752">
    <property type="protein sequence ID" value="GFT45390.1"/>
    <property type="molecule type" value="Genomic_DNA"/>
</dbReference>
<evidence type="ECO:0000313" key="2">
    <source>
        <dbReference type="EMBL" id="GFT45390.1"/>
    </source>
</evidence>
<keyword evidence="1" id="KW-1133">Transmembrane helix</keyword>
<comment type="caution">
    <text evidence="2">The sequence shown here is derived from an EMBL/GenBank/DDBJ whole genome shotgun (WGS) entry which is preliminary data.</text>
</comment>
<keyword evidence="1" id="KW-0472">Membrane</keyword>
<proteinExistence type="predicted"/>
<dbReference type="AlphaFoldDB" id="A0A8X6TTP2"/>
<keyword evidence="3" id="KW-1185">Reference proteome</keyword>
<name>A0A8X6TTP2_NEPPI</name>
<evidence type="ECO:0000313" key="3">
    <source>
        <dbReference type="Proteomes" id="UP000887013"/>
    </source>
</evidence>
<dbReference type="OrthoDB" id="10402250at2759"/>
<accession>A0A8X6TTP2</accession>
<protein>
    <submittedName>
        <fullName evidence="2">Uncharacterized protein</fullName>
    </submittedName>
</protein>
<reference evidence="2" key="1">
    <citation type="submission" date="2020-08" db="EMBL/GenBank/DDBJ databases">
        <title>Multicomponent nature underlies the extraordinary mechanical properties of spider dragline silk.</title>
        <authorList>
            <person name="Kono N."/>
            <person name="Nakamura H."/>
            <person name="Mori M."/>
            <person name="Yoshida Y."/>
            <person name="Ohtoshi R."/>
            <person name="Malay A.D."/>
            <person name="Moran D.A.P."/>
            <person name="Tomita M."/>
            <person name="Numata K."/>
            <person name="Arakawa K."/>
        </authorList>
    </citation>
    <scope>NUCLEOTIDE SEQUENCE</scope>
</reference>
<sequence>MAIRNKKTETYVVVSSKSFGISMEEDRVKVFVSKSPENHFYPKDKLEVITIEKIFSPQIRSLDFKKDGDSTLMHKLKQVKNDLKFCGYFRCIISEVFKETESLFVSVFYLLLFLIMLIVGLHHQLGLGVDCLGDPLLSICLIQSGILGGLINAINLSYFITETRSLPLYIPVETRNVVVKPPMPRSTLYWVAFFHPSLGQHYLRNMFLLSDTVRSLLFRLINSNISIKKLQNLELDIR</sequence>
<feature type="transmembrane region" description="Helical" evidence="1">
    <location>
        <begin position="136"/>
        <end position="160"/>
    </location>
</feature>
<dbReference type="Proteomes" id="UP000887013">
    <property type="component" value="Unassembled WGS sequence"/>
</dbReference>
<keyword evidence="1" id="KW-0812">Transmembrane</keyword>